<dbReference type="EMBL" id="CP013235">
    <property type="protein sequence ID" value="AMP10390.1"/>
    <property type="molecule type" value="Genomic_DNA"/>
</dbReference>
<sequence>MRIQEPGQYQIVFKQTASRTPAQSGSVCRIGLMSDRHVNHLFYLISPFAAVDEQF</sequence>
<proteinExistence type="predicted"/>
<gene>
    <name evidence="1" type="ORF">CAter282_2659</name>
</gene>
<dbReference type="AlphaFoldDB" id="A0A127QJY3"/>
<accession>A0A127QJY3</accession>
<name>A0A127QJY3_9BURK</name>
<evidence type="ECO:0000313" key="1">
    <source>
        <dbReference type="EMBL" id="AMP10390.1"/>
    </source>
</evidence>
<reference evidence="1 2" key="1">
    <citation type="submission" date="2015-11" db="EMBL/GenBank/DDBJ databases">
        <title>Exploring the genomic traits of fungus-feeding bacterial genus Collimonas.</title>
        <authorList>
            <person name="Song C."/>
            <person name="Schmidt R."/>
            <person name="de Jager V."/>
            <person name="Krzyzanowska D."/>
            <person name="Jongedijk E."/>
            <person name="Cankar K."/>
            <person name="Beekwilder J."/>
            <person name="van Veen A."/>
            <person name="de Boer W."/>
            <person name="van Veen J.A."/>
            <person name="Garbeva P."/>
        </authorList>
    </citation>
    <scope>NUCLEOTIDE SEQUENCE [LARGE SCALE GENOMIC DNA]</scope>
    <source>
        <strain evidence="1 2">Ter282</strain>
    </source>
</reference>
<evidence type="ECO:0000313" key="2">
    <source>
        <dbReference type="Proteomes" id="UP000071778"/>
    </source>
</evidence>
<protein>
    <submittedName>
        <fullName evidence="1">Uncharacterized protein</fullName>
    </submittedName>
</protein>
<dbReference type="Proteomes" id="UP000071778">
    <property type="component" value="Chromosome"/>
</dbReference>
<organism evidence="1 2">
    <name type="scientific">Collimonas arenae</name>
    <dbReference type="NCBI Taxonomy" id="279058"/>
    <lineage>
        <taxon>Bacteria</taxon>
        <taxon>Pseudomonadati</taxon>
        <taxon>Pseudomonadota</taxon>
        <taxon>Betaproteobacteria</taxon>
        <taxon>Burkholderiales</taxon>
        <taxon>Oxalobacteraceae</taxon>
        <taxon>Collimonas</taxon>
    </lineage>
</organism>
<dbReference type="PATRIC" id="fig|279058.17.peg.2902"/>
<keyword evidence="2" id="KW-1185">Reference proteome</keyword>